<dbReference type="Pfam" id="PF01638">
    <property type="entry name" value="HxlR"/>
    <property type="match status" value="1"/>
</dbReference>
<keyword evidence="1" id="KW-0805">Transcription regulation</keyword>
<dbReference type="AlphaFoldDB" id="A0A6N3DCN4"/>
<evidence type="ECO:0000313" key="5">
    <source>
        <dbReference type="EMBL" id="VYU26192.1"/>
    </source>
</evidence>
<evidence type="ECO:0000259" key="4">
    <source>
        <dbReference type="PROSITE" id="PS51118"/>
    </source>
</evidence>
<protein>
    <submittedName>
        <fullName evidence="5">Putative HTH-type transcriptional regulator YybR</fullName>
    </submittedName>
</protein>
<evidence type="ECO:0000256" key="3">
    <source>
        <dbReference type="ARBA" id="ARBA00023163"/>
    </source>
</evidence>
<dbReference type="EMBL" id="CACRUX010000057">
    <property type="protein sequence ID" value="VYU26192.1"/>
    <property type="molecule type" value="Genomic_DNA"/>
</dbReference>
<gene>
    <name evidence="5" type="primary">yybR</name>
    <name evidence="5" type="ORF">VRLFYP33_01580</name>
</gene>
<evidence type="ECO:0000256" key="1">
    <source>
        <dbReference type="ARBA" id="ARBA00023015"/>
    </source>
</evidence>
<dbReference type="PANTHER" id="PTHR33204:SF33">
    <property type="entry name" value="TRANSCRIPTIONAL REGULATOR, MARR FAMILY"/>
    <property type="match status" value="1"/>
</dbReference>
<keyword evidence="2" id="KW-0238">DNA-binding</keyword>
<dbReference type="PANTHER" id="PTHR33204">
    <property type="entry name" value="TRANSCRIPTIONAL REGULATOR, MARR FAMILY"/>
    <property type="match status" value="1"/>
</dbReference>
<dbReference type="InterPro" id="IPR002577">
    <property type="entry name" value="HTH_HxlR"/>
</dbReference>
<proteinExistence type="predicted"/>
<accession>A0A6N3DCN4</accession>
<dbReference type="InterPro" id="IPR036390">
    <property type="entry name" value="WH_DNA-bd_sf"/>
</dbReference>
<dbReference type="SUPFAM" id="SSF46785">
    <property type="entry name" value="Winged helix' DNA-binding domain"/>
    <property type="match status" value="1"/>
</dbReference>
<dbReference type="Gene3D" id="1.10.10.10">
    <property type="entry name" value="Winged helix-like DNA-binding domain superfamily/Winged helix DNA-binding domain"/>
    <property type="match status" value="1"/>
</dbReference>
<dbReference type="RefSeq" id="WP_021841233.1">
    <property type="nucleotide sequence ID" value="NZ_CACRUX010000057.1"/>
</dbReference>
<name>A0A6N3DCN4_9FIRM</name>
<sequence length="128" mass="14466">MKPTSKTNKENLKPCPRTLCPVATTLELISGKWKGIILYHLFTGDKRFSELKTLIEGVTHRSLTLQLRELEADGLITRTVFPVIPPHVEYALSPLGRTMEPIINAMYDWGVAYNTRQVDNMPTVQGNQ</sequence>
<dbReference type="GO" id="GO:0003677">
    <property type="term" value="F:DNA binding"/>
    <property type="evidence" value="ECO:0007669"/>
    <property type="project" value="UniProtKB-KW"/>
</dbReference>
<evidence type="ECO:0000256" key="2">
    <source>
        <dbReference type="ARBA" id="ARBA00023125"/>
    </source>
</evidence>
<keyword evidence="3" id="KW-0804">Transcription</keyword>
<feature type="domain" description="HTH hxlR-type" evidence="4">
    <location>
        <begin position="20"/>
        <end position="118"/>
    </location>
</feature>
<dbReference type="InterPro" id="IPR036388">
    <property type="entry name" value="WH-like_DNA-bd_sf"/>
</dbReference>
<reference evidence="5" key="1">
    <citation type="submission" date="2019-11" db="EMBL/GenBank/DDBJ databases">
        <authorList>
            <person name="Feng L."/>
        </authorList>
    </citation>
    <scope>NUCLEOTIDE SEQUENCE</scope>
    <source>
        <strain evidence="5">VrattiLFYP33</strain>
    </source>
</reference>
<dbReference type="PROSITE" id="PS51118">
    <property type="entry name" value="HTH_HXLR"/>
    <property type="match status" value="1"/>
</dbReference>
<organism evidence="5">
    <name type="scientific">Veillonella ratti</name>
    <dbReference type="NCBI Taxonomy" id="103892"/>
    <lineage>
        <taxon>Bacteria</taxon>
        <taxon>Bacillati</taxon>
        <taxon>Bacillota</taxon>
        <taxon>Negativicutes</taxon>
        <taxon>Veillonellales</taxon>
        <taxon>Veillonellaceae</taxon>
        <taxon>Veillonella</taxon>
    </lineage>
</organism>